<dbReference type="AlphaFoldDB" id="A0A660SJH3"/>
<reference evidence="1 2" key="1">
    <citation type="submission" date="2018-06" db="EMBL/GenBank/DDBJ databases">
        <title>Extensive metabolic versatility and redundancy in microbially diverse, dynamic hydrothermal sediments.</title>
        <authorList>
            <person name="Dombrowski N."/>
            <person name="Teske A."/>
            <person name="Baker B.J."/>
        </authorList>
    </citation>
    <scope>NUCLEOTIDE SEQUENCE [LARGE SCALE GENOMIC DNA]</scope>
    <source>
        <strain evidence="1">B10_G13</strain>
    </source>
</reference>
<dbReference type="Pfam" id="PF13177">
    <property type="entry name" value="DNA_pol3_delta2"/>
    <property type="match status" value="1"/>
</dbReference>
<gene>
    <name evidence="1" type="ORF">DRP43_02975</name>
</gene>
<dbReference type="PANTHER" id="PTHR11669:SF8">
    <property type="entry name" value="DNA POLYMERASE III SUBUNIT DELTA"/>
    <property type="match status" value="1"/>
</dbReference>
<evidence type="ECO:0000313" key="1">
    <source>
        <dbReference type="EMBL" id="RKX70887.1"/>
    </source>
</evidence>
<proteinExistence type="predicted"/>
<comment type="caution">
    <text evidence="1">The sequence shown here is derived from an EMBL/GenBank/DDBJ whole genome shotgun (WGS) entry which is preliminary data.</text>
</comment>
<dbReference type="EMBL" id="QNBD01000114">
    <property type="protein sequence ID" value="RKX70887.1"/>
    <property type="molecule type" value="Genomic_DNA"/>
</dbReference>
<protein>
    <recommendedName>
        <fullName evidence="3">DNA polymerase III subunit delta</fullName>
    </recommendedName>
</protein>
<evidence type="ECO:0000313" key="2">
    <source>
        <dbReference type="Proteomes" id="UP000271125"/>
    </source>
</evidence>
<dbReference type="InterPro" id="IPR050238">
    <property type="entry name" value="DNA_Rep/Repair_Clamp_Loader"/>
</dbReference>
<evidence type="ECO:0008006" key="3">
    <source>
        <dbReference type="Google" id="ProtNLM"/>
    </source>
</evidence>
<name>A0A660SJH3_UNCT6</name>
<dbReference type="GO" id="GO:0006261">
    <property type="term" value="P:DNA-templated DNA replication"/>
    <property type="evidence" value="ECO:0007669"/>
    <property type="project" value="TreeGrafter"/>
</dbReference>
<accession>A0A660SJH3</accession>
<dbReference type="Gene3D" id="3.40.50.300">
    <property type="entry name" value="P-loop containing nucleotide triphosphate hydrolases"/>
    <property type="match status" value="1"/>
</dbReference>
<organism evidence="1 2">
    <name type="scientific">candidate division TA06 bacterium</name>
    <dbReference type="NCBI Taxonomy" id="2250710"/>
    <lineage>
        <taxon>Bacteria</taxon>
        <taxon>Bacteria division TA06</taxon>
    </lineage>
</organism>
<dbReference type="Proteomes" id="UP000271125">
    <property type="component" value="Unassembled WGS sequence"/>
</dbReference>
<dbReference type="SUPFAM" id="SSF52540">
    <property type="entry name" value="P-loop containing nucleoside triphosphate hydrolases"/>
    <property type="match status" value="1"/>
</dbReference>
<dbReference type="PANTHER" id="PTHR11669">
    <property type="entry name" value="REPLICATION FACTOR C / DNA POLYMERASE III GAMMA-TAU SUBUNIT"/>
    <property type="match status" value="1"/>
</dbReference>
<sequence length="338" mass="38923">MKFNNIIGHSKTKNSFIGLLEKDKLPHAIMLTGNIGIGKFLFARAMATLITERKLPKTITDSCNINEKIFNCTNILYIAPSKVKGSKSNGDFNLEDYLKLIELLKINNKTGKIPIGLIHFIISQLKYKTAYNEGFVVIIRNAEKMTKESQNAILKTLEEPPDNVYFILTTSNEMDLLPTIKSRSYKILMNGLKNNDMKLIIEKFNIDKENIDTLVLLSQGSPGKLHKYSTYDVNSVKESVIESLRSRNFNKLISDISKNYKDKYQLDILNQIYREIFFIVLRDFYIDNESTYFHYDFKLPIDRVNSTIEKLVAVEKNSIYNLSKDIEWGTIFYSIFGG</sequence>
<dbReference type="InterPro" id="IPR027417">
    <property type="entry name" value="P-loop_NTPase"/>
</dbReference>